<dbReference type="SUPFAM" id="SSF140860">
    <property type="entry name" value="Pseudo ankyrin repeat-like"/>
    <property type="match status" value="1"/>
</dbReference>
<proteinExistence type="predicted"/>
<evidence type="ECO:0000313" key="2">
    <source>
        <dbReference type="EMBL" id="KAK8898702.1"/>
    </source>
</evidence>
<dbReference type="PANTHER" id="PTHR24159:SF5">
    <property type="entry name" value="ANK_REP_REGION DOMAIN-CONTAINING PROTEIN"/>
    <property type="match status" value="1"/>
</dbReference>
<dbReference type="PANTHER" id="PTHR24159">
    <property type="match status" value="1"/>
</dbReference>
<protein>
    <recommendedName>
        <fullName evidence="4">DUF3447 domain-containing protein</fullName>
    </recommendedName>
</protein>
<keyword evidence="1" id="KW-1133">Transmembrane helix</keyword>
<keyword evidence="1" id="KW-0472">Membrane</keyword>
<evidence type="ECO:0008006" key="4">
    <source>
        <dbReference type="Google" id="ProtNLM"/>
    </source>
</evidence>
<dbReference type="Proteomes" id="UP001470230">
    <property type="component" value="Unassembled WGS sequence"/>
</dbReference>
<name>A0ABR2L5T1_9EUKA</name>
<evidence type="ECO:0000256" key="1">
    <source>
        <dbReference type="SAM" id="Phobius"/>
    </source>
</evidence>
<feature type="transmembrane region" description="Helical" evidence="1">
    <location>
        <begin position="402"/>
        <end position="422"/>
    </location>
</feature>
<organism evidence="2 3">
    <name type="scientific">Tritrichomonas musculus</name>
    <dbReference type="NCBI Taxonomy" id="1915356"/>
    <lineage>
        <taxon>Eukaryota</taxon>
        <taxon>Metamonada</taxon>
        <taxon>Parabasalia</taxon>
        <taxon>Tritrichomonadida</taxon>
        <taxon>Tritrichomonadidae</taxon>
        <taxon>Tritrichomonas</taxon>
    </lineage>
</organism>
<accession>A0ABR2L5T1</accession>
<reference evidence="2 3" key="1">
    <citation type="submission" date="2024-04" db="EMBL/GenBank/DDBJ databases">
        <title>Tritrichomonas musculus Genome.</title>
        <authorList>
            <person name="Alves-Ferreira E."/>
            <person name="Grigg M."/>
            <person name="Lorenzi H."/>
            <person name="Galac M."/>
        </authorList>
    </citation>
    <scope>NUCLEOTIDE SEQUENCE [LARGE SCALE GENOMIC DNA]</scope>
    <source>
        <strain evidence="2 3">EAF2021</strain>
    </source>
</reference>
<keyword evidence="1" id="KW-0812">Transmembrane</keyword>
<sequence>MELIFAQEDNPQNKISIKISRNNIIKSPILYMQYRENHENTSYNLNYECEDKDLVKAIFGEPNDSYGNIIQVNDNNKDFLLKLNESLNIKRVASAIEDYDKDIDFFESDKYQEYKNIQNLLHLQTDRDFQELSEYIDTLNEMKISQNLLSFRNRMDILKNTVSLRSHHLFKNKISHELNAEIQKFQDEIDSINKTMSNGRVIYNSIIDIIRFDEQEQLQQEINKTESFDYNKEYDFDYDFTNLLPKRAKIWELVVFFNAIKCFRYLIADHIKKFDLSKNPAKKLFERLPRYSFASGNLAMIEYCNQNNLFDKNWYTEYFDIAIAYQNNFLFDYLIETLMIKKFSENIVKMIGISNNFSILEEMVKEFHIDLKNAIFEAFDSENFDLLEFLIPLRASDVNRRYNVFLFIFYGIYFFVSNVRIIHRAVIEERIEIVRALVKLDCIKLNVHRDGIFFYRNI</sequence>
<keyword evidence="3" id="KW-1185">Reference proteome</keyword>
<dbReference type="EMBL" id="JAPFFF010000001">
    <property type="protein sequence ID" value="KAK8898702.1"/>
    <property type="molecule type" value="Genomic_DNA"/>
</dbReference>
<gene>
    <name evidence="2" type="ORF">M9Y10_000994</name>
</gene>
<comment type="caution">
    <text evidence="2">The sequence shown here is derived from an EMBL/GenBank/DDBJ whole genome shotgun (WGS) entry which is preliminary data.</text>
</comment>
<evidence type="ECO:0000313" key="3">
    <source>
        <dbReference type="Proteomes" id="UP001470230"/>
    </source>
</evidence>